<feature type="transmembrane region" description="Helical" evidence="7">
    <location>
        <begin position="88"/>
        <end position="109"/>
    </location>
</feature>
<evidence type="ECO:0000256" key="6">
    <source>
        <dbReference type="RuleBase" id="RU362091"/>
    </source>
</evidence>
<evidence type="ECO:0000256" key="3">
    <source>
        <dbReference type="ARBA" id="ARBA00022692"/>
    </source>
</evidence>
<feature type="transmembrane region" description="Helical" evidence="7">
    <location>
        <begin position="158"/>
        <end position="180"/>
    </location>
</feature>
<keyword evidence="3 7" id="KW-0812">Transmembrane</keyword>
<evidence type="ECO:0000256" key="7">
    <source>
        <dbReference type="SAM" id="Phobius"/>
    </source>
</evidence>
<name>A0ABY7AZR7_9PSEU</name>
<organism evidence="8 9">
    <name type="scientific">Amycolatopsis cynarae</name>
    <dbReference type="NCBI Taxonomy" id="2995223"/>
    <lineage>
        <taxon>Bacteria</taxon>
        <taxon>Bacillati</taxon>
        <taxon>Actinomycetota</taxon>
        <taxon>Actinomycetes</taxon>
        <taxon>Pseudonocardiales</taxon>
        <taxon>Pseudonocardiaceae</taxon>
        <taxon>Amycolatopsis</taxon>
    </lineage>
</organism>
<evidence type="ECO:0000256" key="2">
    <source>
        <dbReference type="ARBA" id="ARBA00006434"/>
    </source>
</evidence>
<feature type="transmembrane region" description="Helical" evidence="7">
    <location>
        <begin position="429"/>
        <end position="451"/>
    </location>
</feature>
<feature type="transmembrane region" description="Helical" evidence="7">
    <location>
        <begin position="549"/>
        <end position="565"/>
    </location>
</feature>
<comment type="similarity">
    <text evidence="2 6">Belongs to the sodium:solute symporter (SSF) (TC 2.A.21) family.</text>
</comment>
<feature type="transmembrane region" description="Helical" evidence="7">
    <location>
        <begin position="489"/>
        <end position="511"/>
    </location>
</feature>
<dbReference type="Pfam" id="PF00474">
    <property type="entry name" value="SSF"/>
    <property type="match status" value="1"/>
</dbReference>
<feature type="transmembrane region" description="Helical" evidence="7">
    <location>
        <begin position="130"/>
        <end position="152"/>
    </location>
</feature>
<sequence>MHVLAAANLRLDAKAIDYVLLAFYFVLVLGIGYLARRQVSTSLDFFLSGRSLPAWVTGLAFISANLGAIEVMGMSANGAEYGLPTAHYFWIGAIPAMLFLGVVMMPFYYGSKVRSVPEFMRRRFGNAAHLVNGVSFALAQILIAGANLYLLASVVNLLLGWPIWVSVIVAAVIVLTYTALGGLSAAIYNEVLQFFVIVAALVPLTVVGLYKVGGWSGLVDKVTHGPGGAEQLHSWPGSQLTGFTSNFLSVLGLVFGLGFVLSFGYWTTNFVEVQRAMASKSMSAARRTPIIGSFPKMFIPFIVIIPGMIAAVTVTELTGSNKEALMAGHSAPSGATFNDALLLLMRDLLPNGMLGIAIAGLLASFMAGMAANLSSFNTVFTYDIWQSYVKKDKPDQYYLNFGRGVTAGATILAIGTAFIASTYSNLMDYLQTLFSFFNAPLFATFILGMFWKRMTAAAGVWGLVVGTASAITVFVMSKTGVFTLPGQGTSFLAAIVAFVVDIAVSVAVTYVTKPKPEAELAGLVYSLTAKESRQHAATGEDAGWYRKPVLLAGIALALTILLNIAF</sequence>
<keyword evidence="5 7" id="KW-0472">Membrane</keyword>
<feature type="transmembrane region" description="Helical" evidence="7">
    <location>
        <begin position="353"/>
        <end position="380"/>
    </location>
</feature>
<feature type="transmembrane region" description="Helical" evidence="7">
    <location>
        <begin position="192"/>
        <end position="210"/>
    </location>
</feature>
<feature type="transmembrane region" description="Helical" evidence="7">
    <location>
        <begin position="401"/>
        <end position="423"/>
    </location>
</feature>
<dbReference type="InterPro" id="IPR038377">
    <property type="entry name" value="Na/Glc_symporter_sf"/>
</dbReference>
<dbReference type="PANTHER" id="PTHR11819">
    <property type="entry name" value="SOLUTE CARRIER FAMILY 5"/>
    <property type="match status" value="1"/>
</dbReference>
<dbReference type="EMBL" id="CP113836">
    <property type="protein sequence ID" value="WAL64447.1"/>
    <property type="molecule type" value="Genomic_DNA"/>
</dbReference>
<dbReference type="PROSITE" id="PS50283">
    <property type="entry name" value="NA_SOLUT_SYMP_3"/>
    <property type="match status" value="1"/>
</dbReference>
<keyword evidence="4 7" id="KW-1133">Transmembrane helix</keyword>
<reference evidence="8" key="1">
    <citation type="submission" date="2022-11" db="EMBL/GenBank/DDBJ databases">
        <authorList>
            <person name="Mo P."/>
        </authorList>
    </citation>
    <scope>NUCLEOTIDE SEQUENCE</scope>
    <source>
        <strain evidence="8">HUAS 11-8</strain>
    </source>
</reference>
<evidence type="ECO:0000313" key="9">
    <source>
        <dbReference type="Proteomes" id="UP001163203"/>
    </source>
</evidence>
<dbReference type="PANTHER" id="PTHR11819:SF195">
    <property type="entry name" value="SODIUM_GLUCOSE COTRANSPORTER 4"/>
    <property type="match status" value="1"/>
</dbReference>
<dbReference type="InterPro" id="IPR001734">
    <property type="entry name" value="Na/solute_symporter"/>
</dbReference>
<feature type="transmembrane region" description="Helical" evidence="7">
    <location>
        <begin position="289"/>
        <end position="312"/>
    </location>
</feature>
<dbReference type="CDD" id="cd11478">
    <property type="entry name" value="SLC5sbd_u2"/>
    <property type="match status" value="1"/>
</dbReference>
<evidence type="ECO:0000256" key="5">
    <source>
        <dbReference type="ARBA" id="ARBA00023136"/>
    </source>
</evidence>
<dbReference type="RefSeq" id="WP_268754673.1">
    <property type="nucleotide sequence ID" value="NZ_CP113836.1"/>
</dbReference>
<accession>A0ABY7AZR7</accession>
<evidence type="ECO:0000256" key="4">
    <source>
        <dbReference type="ARBA" id="ARBA00022989"/>
    </source>
</evidence>
<dbReference type="PROSITE" id="PS00456">
    <property type="entry name" value="NA_SOLUT_SYMP_1"/>
    <property type="match status" value="1"/>
</dbReference>
<proteinExistence type="inferred from homology"/>
<feature type="transmembrane region" description="Helical" evidence="7">
    <location>
        <begin position="247"/>
        <end position="268"/>
    </location>
</feature>
<gene>
    <name evidence="8" type="ORF">ORV05_26245</name>
</gene>
<keyword evidence="9" id="KW-1185">Reference proteome</keyword>
<comment type="subcellular location">
    <subcellularLocation>
        <location evidence="1">Membrane</location>
        <topology evidence="1">Multi-pass membrane protein</topology>
    </subcellularLocation>
</comment>
<dbReference type="InterPro" id="IPR018212">
    <property type="entry name" value="Na/solute_symporter_CS"/>
</dbReference>
<evidence type="ECO:0000256" key="1">
    <source>
        <dbReference type="ARBA" id="ARBA00004141"/>
    </source>
</evidence>
<feature type="transmembrane region" description="Helical" evidence="7">
    <location>
        <begin position="458"/>
        <end position="477"/>
    </location>
</feature>
<dbReference type="Gene3D" id="1.20.1730.10">
    <property type="entry name" value="Sodium/glucose cotransporter"/>
    <property type="match status" value="1"/>
</dbReference>
<evidence type="ECO:0000313" key="8">
    <source>
        <dbReference type="EMBL" id="WAL64447.1"/>
    </source>
</evidence>
<feature type="transmembrane region" description="Helical" evidence="7">
    <location>
        <begin position="15"/>
        <end position="35"/>
    </location>
</feature>
<dbReference type="NCBIfam" id="TIGR00813">
    <property type="entry name" value="sss"/>
    <property type="match status" value="1"/>
</dbReference>
<dbReference type="Proteomes" id="UP001163203">
    <property type="component" value="Chromosome"/>
</dbReference>
<protein>
    <submittedName>
        <fullName evidence="8">Sodium:solute symporter family protein</fullName>
    </submittedName>
</protein>
<feature type="transmembrane region" description="Helical" evidence="7">
    <location>
        <begin position="55"/>
        <end position="76"/>
    </location>
</feature>